<dbReference type="Pfam" id="PF00494">
    <property type="entry name" value="SQS_PSY"/>
    <property type="match status" value="1"/>
</dbReference>
<proteinExistence type="predicted"/>
<organism evidence="1 2">
    <name type="scientific">Acetobacter peroxydans</name>
    <dbReference type="NCBI Taxonomy" id="104098"/>
    <lineage>
        <taxon>Bacteria</taxon>
        <taxon>Pseudomonadati</taxon>
        <taxon>Pseudomonadota</taxon>
        <taxon>Alphaproteobacteria</taxon>
        <taxon>Acetobacterales</taxon>
        <taxon>Acetobacteraceae</taxon>
        <taxon>Acetobacter</taxon>
    </lineage>
</organism>
<reference evidence="1 2" key="1">
    <citation type="submission" date="2019-06" db="EMBL/GenBank/DDBJ databases">
        <title>Whole genome shotgun sequence of Acetobacter peroxydans NBRC 13755.</title>
        <authorList>
            <person name="Hosoyama A."/>
            <person name="Uohara A."/>
            <person name="Ohji S."/>
            <person name="Ichikawa N."/>
        </authorList>
    </citation>
    <scope>NUCLEOTIDE SEQUENCE [LARGE SCALE GENOMIC DNA]</scope>
    <source>
        <strain evidence="1 2">NBRC 13755</strain>
    </source>
</reference>
<evidence type="ECO:0000313" key="1">
    <source>
        <dbReference type="EMBL" id="GEB84824.1"/>
    </source>
</evidence>
<keyword evidence="2" id="KW-1185">Reference proteome</keyword>
<dbReference type="Proteomes" id="UP000317730">
    <property type="component" value="Unassembled WGS sequence"/>
</dbReference>
<dbReference type="OrthoDB" id="9814909at2"/>
<dbReference type="AlphaFoldDB" id="A0A4Y3TSW9"/>
<name>A0A4Y3TSW9_9PROT</name>
<dbReference type="InterPro" id="IPR008949">
    <property type="entry name" value="Isoprenoid_synthase_dom_sf"/>
</dbReference>
<evidence type="ECO:0000313" key="2">
    <source>
        <dbReference type="Proteomes" id="UP000317730"/>
    </source>
</evidence>
<evidence type="ECO:0008006" key="3">
    <source>
        <dbReference type="Google" id="ProtNLM"/>
    </source>
</evidence>
<gene>
    <name evidence="1" type="ORF">APE01nite_06210</name>
</gene>
<dbReference type="SUPFAM" id="SSF48576">
    <property type="entry name" value="Terpenoid synthases"/>
    <property type="match status" value="1"/>
</dbReference>
<protein>
    <recommendedName>
        <fullName evidence="3">Phytoene synthase</fullName>
    </recommendedName>
</protein>
<sequence length="270" mass="29368">MTASTQETDALSILRMASADPDRMLCTAFMPHPARERAFVLLAFHNELLRVLQPARSSAVAGSLAGMVRLQWWREVLEGRRPPEHHLAPRLLETVVDGHLSRETLLRLVLSAEMELDSQARPDSASDSGSWEQMLRDGAGALSVGMGEILGVREPERLNALERCGMAYGAGAMLRHWSVLQGGGRFLYPGPVSGLYQAGCAFAAQADAFTQQEEEHPAGWHLAALPLVLARRDLARHATAGQKAVQAGRPRGIGDKLAVMLAGWKAARRL</sequence>
<dbReference type="InterPro" id="IPR002060">
    <property type="entry name" value="Squ/phyt_synthse"/>
</dbReference>
<dbReference type="EMBL" id="BJMV01000002">
    <property type="protein sequence ID" value="GEB84824.1"/>
    <property type="molecule type" value="Genomic_DNA"/>
</dbReference>
<comment type="caution">
    <text evidence="1">The sequence shown here is derived from an EMBL/GenBank/DDBJ whole genome shotgun (WGS) entry which is preliminary data.</text>
</comment>
<dbReference type="RefSeq" id="WP_141374753.1">
    <property type="nucleotide sequence ID" value="NZ_BAPL01000030.1"/>
</dbReference>
<dbReference type="Gene3D" id="1.10.600.10">
    <property type="entry name" value="Farnesyl Diphosphate Synthase"/>
    <property type="match status" value="1"/>
</dbReference>
<accession>A0A4Y3TSW9</accession>